<dbReference type="Pfam" id="PF13920">
    <property type="entry name" value="zf-C3HC4_3"/>
    <property type="match status" value="1"/>
</dbReference>
<dbReference type="eggNOG" id="ENOG502S1BE">
    <property type="taxonomic scope" value="Eukaryota"/>
</dbReference>
<dbReference type="EnsemblMetazoa" id="SMAR001415-RA">
    <property type="protein sequence ID" value="SMAR001415-PA"/>
    <property type="gene ID" value="SMAR001415"/>
</dbReference>
<sequence>MPVLSSAREIHIDGTFKVPNIFYQLCTIHVLAHNYVFPVVYALMTNKTEEGYQLLFSYVQSLIPGLNQEVFMSDFEKGIQNAARVVFSRARISGCFFHYTQAIWRKVQKLGLTNLYNDVTIPKAKLAIKMCMALALLPQQSINEGLNQINMFINESALNSVPLDDLIRYVNRYWIGIVTPVHFSVYALIRRTNNDVESFHSMLLQRIGIHPNVWDFLAKLKNIELITRQDYTRASRGMAVRRIRKNKYVLCNEKLRDARTKLIENRITIREYLTSTSYTVPEFTLSQSIYDDDDEIVEPLAPPAPVQPPQSQRRRRLLQLRLCRGRSTTRMPTATRGRACPVLRARRSVIRPMSCGGRPPRVAPPSPPLLPPPPPPALPSPPPPSAPICVVCLNNTVNALFVPCGHMCCWECSEQLFTARRRTCPTCRGRVAARHRLT</sequence>
<evidence type="ECO:0000256" key="1">
    <source>
        <dbReference type="ARBA" id="ARBA00022771"/>
    </source>
</evidence>
<name>T1IKG6_STRMM</name>
<dbReference type="AlphaFoldDB" id="T1IKG6"/>
<dbReference type="Pfam" id="PF10551">
    <property type="entry name" value="MULE"/>
    <property type="match status" value="1"/>
</dbReference>
<organism evidence="6 7">
    <name type="scientific">Strigamia maritima</name>
    <name type="common">European centipede</name>
    <name type="synonym">Geophilus maritimus</name>
    <dbReference type="NCBI Taxonomy" id="126957"/>
    <lineage>
        <taxon>Eukaryota</taxon>
        <taxon>Metazoa</taxon>
        <taxon>Ecdysozoa</taxon>
        <taxon>Arthropoda</taxon>
        <taxon>Myriapoda</taxon>
        <taxon>Chilopoda</taxon>
        <taxon>Pleurostigmophora</taxon>
        <taxon>Geophilomorpha</taxon>
        <taxon>Linotaeniidae</taxon>
        <taxon>Strigamia</taxon>
    </lineage>
</organism>
<evidence type="ECO:0000313" key="7">
    <source>
        <dbReference type="Proteomes" id="UP000014500"/>
    </source>
</evidence>
<evidence type="ECO:0000259" key="5">
    <source>
        <dbReference type="PROSITE" id="PS50089"/>
    </source>
</evidence>
<protein>
    <recommendedName>
        <fullName evidence="5">RING-type domain-containing protein</fullName>
    </recommendedName>
</protein>
<keyword evidence="1 3" id="KW-0863">Zinc-finger</keyword>
<accession>T1IKG6</accession>
<dbReference type="Proteomes" id="UP000014500">
    <property type="component" value="Unassembled WGS sequence"/>
</dbReference>
<keyword evidence="1 3" id="KW-0479">Metal-binding</keyword>
<dbReference type="InterPro" id="IPR013083">
    <property type="entry name" value="Znf_RING/FYVE/PHD"/>
</dbReference>
<reference evidence="7" key="1">
    <citation type="submission" date="2011-05" db="EMBL/GenBank/DDBJ databases">
        <authorList>
            <person name="Richards S.R."/>
            <person name="Qu J."/>
            <person name="Jiang H."/>
            <person name="Jhangiani S.N."/>
            <person name="Agravi P."/>
            <person name="Goodspeed R."/>
            <person name="Gross S."/>
            <person name="Mandapat C."/>
            <person name="Jackson L."/>
            <person name="Mathew T."/>
            <person name="Pu L."/>
            <person name="Thornton R."/>
            <person name="Saada N."/>
            <person name="Wilczek-Boney K.B."/>
            <person name="Lee S."/>
            <person name="Kovar C."/>
            <person name="Wu Y."/>
            <person name="Scherer S.E."/>
            <person name="Worley K.C."/>
            <person name="Muzny D.M."/>
            <person name="Gibbs R."/>
        </authorList>
    </citation>
    <scope>NUCLEOTIDE SEQUENCE</scope>
    <source>
        <strain evidence="7">Brora</strain>
    </source>
</reference>
<dbReference type="GO" id="GO:0008270">
    <property type="term" value="F:zinc ion binding"/>
    <property type="evidence" value="ECO:0007669"/>
    <property type="project" value="UniProtKB-KW"/>
</dbReference>
<dbReference type="CDD" id="cd16449">
    <property type="entry name" value="RING-HC"/>
    <property type="match status" value="1"/>
</dbReference>
<dbReference type="PANTHER" id="PTHR47160">
    <property type="entry name" value="PUTATIVE-RELATED"/>
    <property type="match status" value="1"/>
</dbReference>
<dbReference type="PhylomeDB" id="T1IKG6"/>
<evidence type="ECO:0000256" key="4">
    <source>
        <dbReference type="SAM" id="MobiDB-lite"/>
    </source>
</evidence>
<dbReference type="InterPro" id="IPR018289">
    <property type="entry name" value="MULE_transposase_dom"/>
</dbReference>
<proteinExistence type="predicted"/>
<feature type="domain" description="RING-type" evidence="5">
    <location>
        <begin position="389"/>
        <end position="428"/>
    </location>
</feature>
<dbReference type="EMBL" id="JH430525">
    <property type="status" value="NOT_ANNOTATED_CDS"/>
    <property type="molecule type" value="Genomic_DNA"/>
</dbReference>
<dbReference type="PROSITE" id="PS50089">
    <property type="entry name" value="ZF_RING_2"/>
    <property type="match status" value="1"/>
</dbReference>
<dbReference type="Gene3D" id="3.30.40.10">
    <property type="entry name" value="Zinc/RING finger domain, C3HC4 (zinc finger)"/>
    <property type="match status" value="1"/>
</dbReference>
<dbReference type="PANTHER" id="PTHR47160:SF10">
    <property type="entry name" value="MULE TRANSPOSASE DOMAIN-CONTAINING PROTEIN"/>
    <property type="match status" value="1"/>
</dbReference>
<dbReference type="STRING" id="126957.T1IKG6"/>
<keyword evidence="7" id="KW-1185">Reference proteome</keyword>
<dbReference type="SMART" id="SM00184">
    <property type="entry name" value="RING"/>
    <property type="match status" value="1"/>
</dbReference>
<feature type="region of interest" description="Disordered" evidence="4">
    <location>
        <begin position="353"/>
        <end position="378"/>
    </location>
</feature>
<keyword evidence="2" id="KW-0862">Zinc</keyword>
<dbReference type="HOGENOM" id="CLU_626021_0_0_1"/>
<evidence type="ECO:0000256" key="2">
    <source>
        <dbReference type="ARBA" id="ARBA00022833"/>
    </source>
</evidence>
<evidence type="ECO:0000313" key="6">
    <source>
        <dbReference type="EnsemblMetazoa" id="SMAR001415-PA"/>
    </source>
</evidence>
<reference evidence="6" key="2">
    <citation type="submission" date="2015-02" db="UniProtKB">
        <authorList>
            <consortium name="EnsemblMetazoa"/>
        </authorList>
    </citation>
    <scope>IDENTIFICATION</scope>
</reference>
<feature type="compositionally biased region" description="Pro residues" evidence="4">
    <location>
        <begin position="361"/>
        <end position="378"/>
    </location>
</feature>
<dbReference type="InterPro" id="IPR001841">
    <property type="entry name" value="Znf_RING"/>
</dbReference>
<evidence type="ECO:0000256" key="3">
    <source>
        <dbReference type="PROSITE-ProRule" id="PRU00175"/>
    </source>
</evidence>
<dbReference type="SUPFAM" id="SSF57850">
    <property type="entry name" value="RING/U-box"/>
    <property type="match status" value="1"/>
</dbReference>
<dbReference type="OMA" id="MFINESA"/>